<protein>
    <submittedName>
        <fullName evidence="8">Magnesium transporter NIPA2</fullName>
    </submittedName>
</protein>
<dbReference type="AlphaFoldDB" id="F0VF78"/>
<dbReference type="EMBL" id="FR823388">
    <property type="protein sequence ID" value="CBZ52372.1"/>
    <property type="molecule type" value="Genomic_DNA"/>
</dbReference>
<dbReference type="GeneID" id="13444373"/>
<keyword evidence="4 6" id="KW-0472">Membrane</keyword>
<keyword evidence="9" id="KW-1185">Reference proteome</keyword>
<organism evidence="7 9">
    <name type="scientific">Neospora caninum (strain Liverpool)</name>
    <dbReference type="NCBI Taxonomy" id="572307"/>
    <lineage>
        <taxon>Eukaryota</taxon>
        <taxon>Sar</taxon>
        <taxon>Alveolata</taxon>
        <taxon>Apicomplexa</taxon>
        <taxon>Conoidasida</taxon>
        <taxon>Coccidia</taxon>
        <taxon>Eucoccidiorida</taxon>
        <taxon>Eimeriorina</taxon>
        <taxon>Sarcocystidae</taxon>
        <taxon>Neospora</taxon>
    </lineage>
</organism>
<feature type="transmembrane region" description="Helical" evidence="6">
    <location>
        <begin position="12"/>
        <end position="31"/>
    </location>
</feature>
<feature type="transmembrane region" description="Helical" evidence="6">
    <location>
        <begin position="182"/>
        <end position="203"/>
    </location>
</feature>
<dbReference type="Pfam" id="PF05653">
    <property type="entry name" value="Mg_trans_NIPA"/>
    <property type="match status" value="1"/>
</dbReference>
<reference evidence="7" key="1">
    <citation type="submission" date="2011-02" db="EMBL/GenBank/DDBJ databases">
        <authorList>
            <person name="Aslett M."/>
        </authorList>
    </citation>
    <scope>NUCLEOTIDE SEQUENCE</scope>
    <source>
        <strain evidence="7">Liverpool</strain>
    </source>
</reference>
<dbReference type="InterPro" id="IPR008521">
    <property type="entry name" value="Mg_trans_NIPA"/>
</dbReference>
<dbReference type="InterPro" id="IPR037185">
    <property type="entry name" value="EmrE-like"/>
</dbReference>
<dbReference type="GO" id="GO:0015095">
    <property type="term" value="F:magnesium ion transmembrane transporter activity"/>
    <property type="evidence" value="ECO:0007669"/>
    <property type="project" value="InterPro"/>
</dbReference>
<dbReference type="Gene3D" id="1.10.3730.20">
    <property type="match status" value="1"/>
</dbReference>
<evidence type="ECO:0000313" key="8">
    <source>
        <dbReference type="EMBL" id="CEL66343.1"/>
    </source>
</evidence>
<comment type="subcellular location">
    <subcellularLocation>
        <location evidence="1">Membrane</location>
        <topology evidence="1">Multi-pass membrane protein</topology>
    </subcellularLocation>
</comment>
<evidence type="ECO:0000256" key="3">
    <source>
        <dbReference type="ARBA" id="ARBA00022989"/>
    </source>
</evidence>
<dbReference type="InParanoid" id="F0VF78"/>
<evidence type="ECO:0000256" key="6">
    <source>
        <dbReference type="SAM" id="Phobius"/>
    </source>
</evidence>
<evidence type="ECO:0000256" key="2">
    <source>
        <dbReference type="ARBA" id="ARBA00022692"/>
    </source>
</evidence>
<dbReference type="Proteomes" id="UP000007494">
    <property type="component" value="Chromosome VIIa"/>
</dbReference>
<feature type="transmembrane region" description="Helical" evidence="6">
    <location>
        <begin position="279"/>
        <end position="299"/>
    </location>
</feature>
<evidence type="ECO:0000313" key="9">
    <source>
        <dbReference type="Proteomes" id="UP000007494"/>
    </source>
</evidence>
<dbReference type="GO" id="GO:0016020">
    <property type="term" value="C:membrane"/>
    <property type="evidence" value="ECO:0007669"/>
    <property type="project" value="UniProtKB-SubCell"/>
</dbReference>
<feature type="transmembrane region" description="Helical" evidence="6">
    <location>
        <begin position="79"/>
        <end position="97"/>
    </location>
</feature>
<dbReference type="eggNOG" id="KOG4726">
    <property type="taxonomic scope" value="Eukaryota"/>
</dbReference>
<feature type="region of interest" description="Disordered" evidence="5">
    <location>
        <begin position="379"/>
        <end position="456"/>
    </location>
</feature>
<dbReference type="OrthoDB" id="330388at2759"/>
<feature type="transmembrane region" description="Helical" evidence="6">
    <location>
        <begin position="146"/>
        <end position="170"/>
    </location>
</feature>
<evidence type="ECO:0000256" key="4">
    <source>
        <dbReference type="ARBA" id="ARBA00023136"/>
    </source>
</evidence>
<evidence type="ECO:0000256" key="1">
    <source>
        <dbReference type="ARBA" id="ARBA00004141"/>
    </source>
</evidence>
<dbReference type="EMBL" id="LN714481">
    <property type="protein sequence ID" value="CEL66343.1"/>
    <property type="molecule type" value="Genomic_DNA"/>
</dbReference>
<reference evidence="7" key="2">
    <citation type="submission" date="2011-03" db="EMBL/GenBank/DDBJ databases">
        <title>Comparative genomics and transcriptomics of Neospora caninum and Toxoplasma gondii.</title>
        <authorList>
            <person name="Reid A.J."/>
            <person name="Sohal A."/>
            <person name="Harris D."/>
            <person name="Quail M."/>
            <person name="Sanders M."/>
            <person name="Berriman M."/>
            <person name="Wastling J.M."/>
            <person name="Pain A."/>
        </authorList>
    </citation>
    <scope>NUCLEOTIDE SEQUENCE</scope>
    <source>
        <strain evidence="7">Liverpool</strain>
    </source>
</reference>
<feature type="transmembrane region" description="Helical" evidence="6">
    <location>
        <begin position="223"/>
        <end position="244"/>
    </location>
</feature>
<feature type="transmembrane region" description="Helical" evidence="6">
    <location>
        <begin position="52"/>
        <end position="73"/>
    </location>
</feature>
<gene>
    <name evidence="8" type="ORF">BN1204_021600</name>
    <name evidence="7" type="ORF">NCLIV_021600</name>
</gene>
<reference evidence="8" key="4">
    <citation type="journal article" date="2015" name="PLoS ONE">
        <title>Comprehensive Evaluation of Toxoplasma gondii VEG and Neospora caninum LIV Genomes with Tachyzoite Stage Transcriptome and Proteome Defines Novel Transcript Features.</title>
        <authorList>
            <person name="Ramaprasad A."/>
            <person name="Mourier T."/>
            <person name="Naeem R."/>
            <person name="Malas T.B."/>
            <person name="Moussa E."/>
            <person name="Panigrahi A."/>
            <person name="Vermont S.J."/>
            <person name="Otto T.D."/>
            <person name="Wastling J."/>
            <person name="Pain A."/>
        </authorList>
    </citation>
    <scope>NUCLEOTIDE SEQUENCE</scope>
    <source>
        <strain evidence="8">Liverpool</strain>
    </source>
</reference>
<evidence type="ECO:0000313" key="7">
    <source>
        <dbReference type="EMBL" id="CBZ52372.1"/>
    </source>
</evidence>
<name>F0VF78_NEOCL</name>
<feature type="compositionally biased region" description="Low complexity" evidence="5">
    <location>
        <begin position="409"/>
        <end position="444"/>
    </location>
</feature>
<evidence type="ECO:0000256" key="5">
    <source>
        <dbReference type="SAM" id="MobiDB-lite"/>
    </source>
</evidence>
<keyword evidence="3 6" id="KW-1133">Transmembrane helix</keyword>
<keyword evidence="2 6" id="KW-0812">Transmembrane</keyword>
<dbReference type="RefSeq" id="XP_003882404.1">
    <property type="nucleotide sequence ID" value="XM_003882355.1"/>
</dbReference>
<accession>F0VF78</accession>
<dbReference type="VEuPathDB" id="ToxoDB:NCLIV_021600"/>
<dbReference type="PANTHER" id="PTHR12570">
    <property type="match status" value="1"/>
</dbReference>
<reference evidence="9" key="3">
    <citation type="journal article" date="2012" name="PLoS Pathog.">
        <title>Comparative genomics of the apicomplexan parasites Toxoplasma gondii and Neospora caninum: Coccidia differing in host range and transmission strategy.</title>
        <authorList>
            <person name="Reid A.J."/>
            <person name="Vermont S.J."/>
            <person name="Cotton J.A."/>
            <person name="Harris D."/>
            <person name="Hill-Cawthorne G.A."/>
            <person name="Konen-Waisman S."/>
            <person name="Latham S.M."/>
            <person name="Mourier T."/>
            <person name="Norton R."/>
            <person name="Quail M.A."/>
            <person name="Sanders M."/>
            <person name="Shanmugam D."/>
            <person name="Sohal A."/>
            <person name="Wasmuth J.D."/>
            <person name="Brunk B."/>
            <person name="Grigg M.E."/>
            <person name="Howard J.C."/>
            <person name="Parkinson J."/>
            <person name="Roos D.S."/>
            <person name="Trees A.J."/>
            <person name="Berriman M."/>
            <person name="Pain A."/>
            <person name="Wastling J.M."/>
        </authorList>
    </citation>
    <scope>NUCLEOTIDE SEQUENCE [LARGE SCALE GENOMIC DNA]</scope>
    <source>
        <strain evidence="9">Liverpool</strain>
    </source>
</reference>
<sequence length="456" mass="49103">MDDEELSSLWPAGVAVVFVGSLAGAFGDTMVRRAYVDAGEDVSSKAMLKRSLFVFGMLLTIVLDPICTFVALLFAPTSIVTPFAGVHIFWAMLIAHFWLKEHMGSWEKVGSLCIITGVMLMVIFSGKRAKIDSIDAFDSYARSAGASAYLFFSGLFLIIILVLAFSWYPCSLGRAEFAVRRLATSVASGFLGGNANVATKFFTIIFMDLCAGNTSVFSNWRTYVVTLGASTVGLGQLFFLNIALRRYEAVYVVPTINSCLVAEGTVGAILLLHETPRNWAAFGCGLVLCISGIIVLTTMHKVQPSAVERQPTRKETRQIESGVEEVEGPVTAASTPRGSLKSLKTLRRSFTRSATAVAEMAVILNSQAIFSMYTLQEKHPPDEASADGVEVDDDAVHPPWRPVFSHLVRSTGHSSSAASGKSSPARRSMGRRSSAGSRKSSPVRPQAPVSLESSTG</sequence>
<dbReference type="SUPFAM" id="SSF103481">
    <property type="entry name" value="Multidrug resistance efflux transporter EmrE"/>
    <property type="match status" value="1"/>
</dbReference>
<feature type="transmembrane region" description="Helical" evidence="6">
    <location>
        <begin position="251"/>
        <end position="273"/>
    </location>
</feature>
<feature type="transmembrane region" description="Helical" evidence="6">
    <location>
        <begin position="109"/>
        <end position="126"/>
    </location>
</feature>
<proteinExistence type="predicted"/>
<dbReference type="PANTHER" id="PTHR12570:SF65">
    <property type="entry name" value="MAGNESIUM TRANSPORTER NIPA9-RELATED"/>
    <property type="match status" value="1"/>
</dbReference>
<dbReference type="OMA" id="YEAVYVV"/>